<dbReference type="AlphaFoldDB" id="A0A4Y8LWC8"/>
<dbReference type="OrthoDB" id="2388036at2"/>
<dbReference type="GO" id="GO:0016020">
    <property type="term" value="C:membrane"/>
    <property type="evidence" value="ECO:0007669"/>
    <property type="project" value="InterPro"/>
</dbReference>
<proteinExistence type="predicted"/>
<dbReference type="EMBL" id="SOMN01000019">
    <property type="protein sequence ID" value="TFE25395.1"/>
    <property type="molecule type" value="Genomic_DNA"/>
</dbReference>
<comment type="caution">
    <text evidence="2">The sequence shown here is derived from an EMBL/GenBank/DDBJ whole genome shotgun (WGS) entry which is preliminary data.</text>
</comment>
<evidence type="ECO:0000313" key="3">
    <source>
        <dbReference type="Proteomes" id="UP000297900"/>
    </source>
</evidence>
<dbReference type="Gene3D" id="2.40.128.690">
    <property type="entry name" value="YycH protein, domain 3-like"/>
    <property type="match status" value="1"/>
</dbReference>
<sequence>MDWRRAKSVLIFSFLLLNIVLGYQLWTEWRERLNTAVDWTSLPPETLQFMRDNNIQVVDNAKIPTETPAMRELTYIFKQRAGDSINDRVAIQQTPETRFVFNQQELANALGGVVPELGSYTLDWPASKEGVYFVLNRMEGAWPMFDINLNLYYSEQKIRAYAQDLVEIQSTTGVKEQQVLPATKALAKVIERNLPAGSVIKEIRLGYHGEIFDDAEAEVLQVSSPSWRVLLENSEEVYYVNAITAEVTTEKGEVLVNPK</sequence>
<dbReference type="InterPro" id="IPR018604">
    <property type="entry name" value="YycI-like"/>
</dbReference>
<evidence type="ECO:0000259" key="1">
    <source>
        <dbReference type="Pfam" id="PF09648"/>
    </source>
</evidence>
<feature type="domain" description="Regulatory protein YycH-like" evidence="1">
    <location>
        <begin position="147"/>
        <end position="243"/>
    </location>
</feature>
<keyword evidence="3" id="KW-1185">Reference proteome</keyword>
<dbReference type="Pfam" id="PF09648">
    <property type="entry name" value="YycI"/>
    <property type="match status" value="1"/>
</dbReference>
<dbReference type="RefSeq" id="WP_135152786.1">
    <property type="nucleotide sequence ID" value="NZ_SOMN01000019.1"/>
</dbReference>
<organism evidence="2 3">
    <name type="scientific">Cohnella luojiensis</name>
    <dbReference type="NCBI Taxonomy" id="652876"/>
    <lineage>
        <taxon>Bacteria</taxon>
        <taxon>Bacillati</taxon>
        <taxon>Bacillota</taxon>
        <taxon>Bacilli</taxon>
        <taxon>Bacillales</taxon>
        <taxon>Paenibacillaceae</taxon>
        <taxon>Cohnella</taxon>
    </lineage>
</organism>
<evidence type="ECO:0000313" key="2">
    <source>
        <dbReference type="EMBL" id="TFE25395.1"/>
    </source>
</evidence>
<accession>A0A4Y8LWC8</accession>
<reference evidence="2 3" key="1">
    <citation type="submission" date="2019-03" db="EMBL/GenBank/DDBJ databases">
        <title>Cohnella endophytica sp. nov., a novel endophytic bacterium isolated from bark of Sonneratia apetala.</title>
        <authorList>
            <person name="Tuo L."/>
        </authorList>
    </citation>
    <scope>NUCLEOTIDE SEQUENCE [LARGE SCALE GENOMIC DNA]</scope>
    <source>
        <strain evidence="2 3">CCTCC AB 208254</strain>
    </source>
</reference>
<gene>
    <name evidence="2" type="ORF">E2980_13855</name>
</gene>
<dbReference type="Proteomes" id="UP000297900">
    <property type="component" value="Unassembled WGS sequence"/>
</dbReference>
<name>A0A4Y8LWC8_9BACL</name>
<protein>
    <recommendedName>
        <fullName evidence="1">Regulatory protein YycH-like domain-containing protein</fullName>
    </recommendedName>
</protein>